<proteinExistence type="predicted"/>
<gene>
    <name evidence="1" type="ORF">FHP89_01890</name>
</gene>
<dbReference type="AlphaFoldDB" id="A0A557RL78"/>
<sequence length="144" mass="15471">MNTTPENPAEAALVAFVMSLSPEQREQLEQAMRRSSDPRAVAAEWMAKHALTNIQAGVTLAREASPPSIGGVLDGLEVCAVEDMATISQLAHAIRQQTRSAAVKVLADQIEQLARECSESLEADCETAHALLQARPKPHAAYGR</sequence>
<comment type="caution">
    <text evidence="1">The sequence shown here is derived from an EMBL/GenBank/DDBJ whole genome shotgun (WGS) entry which is preliminary data.</text>
</comment>
<evidence type="ECO:0000313" key="2">
    <source>
        <dbReference type="Proteomes" id="UP000318349"/>
    </source>
</evidence>
<name>A0A557RL78_9RHOO</name>
<evidence type="ECO:0000313" key="1">
    <source>
        <dbReference type="EMBL" id="TVO79527.1"/>
    </source>
</evidence>
<reference evidence="1 2" key="1">
    <citation type="submission" date="2019-07" db="EMBL/GenBank/DDBJ databases">
        <title>The pathways for chlorine oxyanion respiration interact through the shared metabolite chlorate.</title>
        <authorList>
            <person name="Barnum T.P."/>
            <person name="Cheng Y."/>
            <person name="Hill K.A."/>
            <person name="Lucas L.N."/>
            <person name="Carlson H.K."/>
            <person name="Coates J.D."/>
        </authorList>
    </citation>
    <scope>NUCLEOTIDE SEQUENCE [LARGE SCALE GENOMIC DNA]</scope>
    <source>
        <strain evidence="1 2">SFB-1</strain>
    </source>
</reference>
<dbReference type="Proteomes" id="UP000318349">
    <property type="component" value="Unassembled WGS sequence"/>
</dbReference>
<organism evidence="1 2">
    <name type="scientific">Denitromonas halophila</name>
    <dbReference type="NCBI Taxonomy" id="1629404"/>
    <lineage>
        <taxon>Bacteria</taxon>
        <taxon>Pseudomonadati</taxon>
        <taxon>Pseudomonadota</taxon>
        <taxon>Betaproteobacteria</taxon>
        <taxon>Rhodocyclales</taxon>
        <taxon>Zoogloeaceae</taxon>
        <taxon>Denitromonas</taxon>
    </lineage>
</organism>
<accession>A0A557RL78</accession>
<dbReference type="EMBL" id="VMNI01000002">
    <property type="protein sequence ID" value="TVO79527.1"/>
    <property type="molecule type" value="Genomic_DNA"/>
</dbReference>
<protein>
    <submittedName>
        <fullName evidence="1">Uncharacterized protein</fullName>
    </submittedName>
</protein>